<dbReference type="RefSeq" id="WP_173228048.1">
    <property type="nucleotide sequence ID" value="NZ_CP053941.1"/>
</dbReference>
<name>A0A7D3YBS2_9EURY</name>
<proteinExistence type="predicted"/>
<dbReference type="InterPro" id="IPR050194">
    <property type="entry name" value="Glycosyltransferase_grp1"/>
</dbReference>
<dbReference type="EMBL" id="CP053941">
    <property type="protein sequence ID" value="QKG91348.1"/>
    <property type="molecule type" value="Genomic_DNA"/>
</dbReference>
<keyword evidence="2" id="KW-1185">Reference proteome</keyword>
<reference evidence="1 2" key="1">
    <citation type="submission" date="2020-05" db="EMBL/GenBank/DDBJ databases">
        <title>Halorubrum RHB-C sp.nov., an extremely halophilic archaeon isolated from solar salt farm.</title>
        <authorList>
            <person name="Ho H."/>
            <person name="Danganan R.E."/>
            <person name="Dedeles G.R."/>
            <person name="Kim S.-G."/>
        </authorList>
    </citation>
    <scope>NUCLEOTIDE SEQUENCE [LARGE SCALE GENOMIC DNA]</scope>
    <source>
        <strain evidence="1 2">RHB-C</strain>
    </source>
</reference>
<accession>A0A7D3YBS2</accession>
<keyword evidence="1" id="KW-0808">Transferase</keyword>
<dbReference type="PANTHER" id="PTHR45947">
    <property type="entry name" value="SULFOQUINOVOSYL TRANSFERASE SQD2"/>
    <property type="match status" value="1"/>
</dbReference>
<dbReference type="GO" id="GO:0016757">
    <property type="term" value="F:glycosyltransferase activity"/>
    <property type="evidence" value="ECO:0007669"/>
    <property type="project" value="TreeGrafter"/>
</dbReference>
<evidence type="ECO:0000313" key="2">
    <source>
        <dbReference type="Proteomes" id="UP000505020"/>
    </source>
</evidence>
<dbReference type="PANTHER" id="PTHR45947:SF3">
    <property type="entry name" value="SULFOQUINOVOSYL TRANSFERASE SQD2"/>
    <property type="match status" value="1"/>
</dbReference>
<dbReference type="Gene3D" id="3.40.50.2000">
    <property type="entry name" value="Glycogen Phosphorylase B"/>
    <property type="match status" value="2"/>
</dbReference>
<dbReference type="KEGG" id="hsai:HPS36_00270"/>
<organism evidence="1 2">
    <name type="scientific">Halorubrum salinarum</name>
    <dbReference type="NCBI Taxonomy" id="2739057"/>
    <lineage>
        <taxon>Archaea</taxon>
        <taxon>Methanobacteriati</taxon>
        <taxon>Methanobacteriota</taxon>
        <taxon>Stenosarchaea group</taxon>
        <taxon>Halobacteria</taxon>
        <taxon>Halobacteriales</taxon>
        <taxon>Haloferacaceae</taxon>
        <taxon>Halorubrum</taxon>
    </lineage>
</organism>
<dbReference type="Pfam" id="PF13692">
    <property type="entry name" value="Glyco_trans_1_4"/>
    <property type="match status" value="1"/>
</dbReference>
<dbReference type="SUPFAM" id="SSF53756">
    <property type="entry name" value="UDP-Glycosyltransferase/glycogen phosphorylase"/>
    <property type="match status" value="1"/>
</dbReference>
<protein>
    <submittedName>
        <fullName evidence="1">Glycosyltransferase</fullName>
    </submittedName>
</protein>
<dbReference type="AlphaFoldDB" id="A0A7D3YBS2"/>
<sequence>MSQQNSSVRWFTPDKPENISVGRQRISSHLRTVGFDIKTVATTSETIQEAFAEREQYEVLIGTTRAGAFAATLVGKLTGKPVIVDHVDPIRQFRETHSVGVSIPVRLAENVCFALSDCAMYVYEEERPRVERYAEEVRSTSLGVDYDRFVDPDQEAVESAQSKLSSLPLRENIAIYVGGLEPIYHVTEMMDAMDSIPEWSLIVLGEGSLRKAVEKKESEGENVHYLGTVPHEDVPGYLALADVGVSLVDDPHTLKVLEYGAAGLSVVQLAGRSEGRFEGLVEFTRPEPGAIARAIEKAARNGPDATLASFAAEFDWESVASDYAEALKSVK</sequence>
<dbReference type="Proteomes" id="UP000505020">
    <property type="component" value="Chromosome"/>
</dbReference>
<dbReference type="GeneID" id="55593390"/>
<gene>
    <name evidence="1" type="ORF">HPS36_00270</name>
</gene>
<evidence type="ECO:0000313" key="1">
    <source>
        <dbReference type="EMBL" id="QKG91348.1"/>
    </source>
</evidence>